<feature type="domain" description="Endonuclease GajA/Old nuclease/RecF-like AAA" evidence="1">
    <location>
        <begin position="4"/>
        <end position="517"/>
    </location>
</feature>
<dbReference type="SUPFAM" id="SSF52540">
    <property type="entry name" value="P-loop containing nucleoside triphosphate hydrolases"/>
    <property type="match status" value="1"/>
</dbReference>
<dbReference type="AlphaFoldDB" id="A0A4Q4KNG6"/>
<gene>
    <name evidence="2" type="ORF">ERX46_06295</name>
</gene>
<name>A0A4Q4KNG6_9FLAO</name>
<organism evidence="2 3">
    <name type="scientific">Brumimicrobium glaciale</name>
    <dbReference type="NCBI Taxonomy" id="200475"/>
    <lineage>
        <taxon>Bacteria</taxon>
        <taxon>Pseudomonadati</taxon>
        <taxon>Bacteroidota</taxon>
        <taxon>Flavobacteriia</taxon>
        <taxon>Flavobacteriales</taxon>
        <taxon>Crocinitomicaceae</taxon>
        <taxon>Brumimicrobium</taxon>
    </lineage>
</organism>
<dbReference type="PANTHER" id="PTHR32182">
    <property type="entry name" value="DNA REPLICATION AND REPAIR PROTEIN RECF"/>
    <property type="match status" value="1"/>
</dbReference>
<dbReference type="EMBL" id="SETE01000002">
    <property type="protein sequence ID" value="RYM34981.1"/>
    <property type="molecule type" value="Genomic_DNA"/>
</dbReference>
<dbReference type="GO" id="GO:0000731">
    <property type="term" value="P:DNA synthesis involved in DNA repair"/>
    <property type="evidence" value="ECO:0007669"/>
    <property type="project" value="TreeGrafter"/>
</dbReference>
<proteinExistence type="predicted"/>
<accession>A0A4Q4KNG6</accession>
<dbReference type="Pfam" id="PF13175">
    <property type="entry name" value="AAA_15"/>
    <property type="match status" value="1"/>
</dbReference>
<dbReference type="OrthoDB" id="9805802at2"/>
<keyword evidence="3" id="KW-1185">Reference proteome</keyword>
<dbReference type="Gene3D" id="3.40.50.300">
    <property type="entry name" value="P-loop containing nucleotide triphosphate hydrolases"/>
    <property type="match status" value="2"/>
</dbReference>
<protein>
    <recommendedName>
        <fullName evidence="1">Endonuclease GajA/Old nuclease/RecF-like AAA domain-containing protein</fullName>
    </recommendedName>
</protein>
<evidence type="ECO:0000259" key="1">
    <source>
        <dbReference type="Pfam" id="PF13175"/>
    </source>
</evidence>
<dbReference type="GO" id="GO:0006302">
    <property type="term" value="P:double-strand break repair"/>
    <property type="evidence" value="ECO:0007669"/>
    <property type="project" value="TreeGrafter"/>
</dbReference>
<dbReference type="Proteomes" id="UP000293952">
    <property type="component" value="Unassembled WGS sequence"/>
</dbReference>
<dbReference type="InterPro" id="IPR027417">
    <property type="entry name" value="P-loop_NTPase"/>
</dbReference>
<dbReference type="PANTHER" id="PTHR32182:SF23">
    <property type="entry name" value="ATP BINDING PROTEIN"/>
    <property type="match status" value="1"/>
</dbReference>
<reference evidence="2 3" key="1">
    <citation type="submission" date="2019-02" db="EMBL/GenBank/DDBJ databases">
        <title>Genome sequence of the sea-ice species Brumimicrobium glaciale.</title>
        <authorList>
            <person name="Bowman J.P."/>
        </authorList>
    </citation>
    <scope>NUCLEOTIDE SEQUENCE [LARGE SCALE GENOMIC DNA]</scope>
    <source>
        <strain evidence="2 3">IC156</strain>
    </source>
</reference>
<comment type="caution">
    <text evidence="2">The sequence shown here is derived from an EMBL/GenBank/DDBJ whole genome shotgun (WGS) entry which is preliminary data.</text>
</comment>
<sequence length="615" mass="72754">MFNMKIKKIRIQKFRSISDITIDFSKNLNVFVGINGSGKTSVLDAISISLSWLVNRIQRQNASGLRIQDDDIRYDNSFSSIEILVEEKKNNYEWKIVKGARGINILEKSELNEVSELAIQFQKNLTQKEELPVIAYYPISRAVDITTPRISNRENLYILDVYDNALSGKRNYHSFFEWFRVQDDILNEKSVSKTKWMLQNKMLIKTRVSNIVNLLKDSFRSHESKEELTHRANRLLRDKFIYEDPRILFHELLNLIRIIEKRSDRNSQKDFYELEYMFHKMEIYSKEYGDELISMNVRYEEIILDTISDFKFIYKENEQNSELTHILWEFFSLAIVLSLWWISERGRKKLEIAFNDSFIYIKESSRYFDLIFDDLNNAIRGIIKSELLQKKKNQRSEGKELKTVAMAIEQFVPEYSLLRVKRTPRPHMLINKGDLEYNLNHLSDGEKNLITLVGDIARRLAIANPYSNNPLSGDGIVLIDEVDMHLHPRWQRLMIPQLLKVFPNCQFIITTHSPQIISHIKPESLFLFEQKNNSLSFKKINETYGMSIDRVVENIMDDEARPVEVQKKIDHIFELIEFNNLLKAKEMILELKIEMPHDPELLRAEMLIRKKRLNR</sequence>
<dbReference type="InterPro" id="IPR041685">
    <property type="entry name" value="AAA_GajA/Old/RecF-like"/>
</dbReference>
<evidence type="ECO:0000313" key="2">
    <source>
        <dbReference type="EMBL" id="RYM34981.1"/>
    </source>
</evidence>
<evidence type="ECO:0000313" key="3">
    <source>
        <dbReference type="Proteomes" id="UP000293952"/>
    </source>
</evidence>